<feature type="transmembrane region" description="Helical" evidence="8">
    <location>
        <begin position="386"/>
        <end position="406"/>
    </location>
</feature>
<dbReference type="RefSeq" id="XP_066616531.1">
    <property type="nucleotide sequence ID" value="XM_066754630.1"/>
</dbReference>
<evidence type="ECO:0000256" key="6">
    <source>
        <dbReference type="ARBA" id="ARBA00023136"/>
    </source>
</evidence>
<keyword evidence="10" id="KW-1185">Reference proteome</keyword>
<comment type="subcellular location">
    <subcellularLocation>
        <location evidence="1">Membrane</location>
        <topology evidence="1">Multi-pass membrane protein</topology>
    </subcellularLocation>
</comment>
<reference evidence="9" key="2">
    <citation type="submission" date="2024-01" db="EMBL/GenBank/DDBJ databases">
        <title>Comparative genomics of Cryptococcus and Kwoniella reveals pathogenesis evolution and contrasting modes of karyotype evolution via chromosome fusion or intercentromeric recombination.</title>
        <authorList>
            <person name="Coelho M.A."/>
            <person name="David-Palma M."/>
            <person name="Shea T."/>
            <person name="Bowers K."/>
            <person name="Mcginley-Smith S."/>
            <person name="Mohammad A.W."/>
            <person name="Gnirke A."/>
            <person name="Yurkov A.M."/>
            <person name="Nowrousian M."/>
            <person name="Sun S."/>
            <person name="Cuomo C.A."/>
            <person name="Heitman J."/>
        </authorList>
    </citation>
    <scope>NUCLEOTIDE SEQUENCE</scope>
    <source>
        <strain evidence="9">IND107</strain>
    </source>
</reference>
<keyword evidence="5 8" id="KW-1133">Transmembrane helix</keyword>
<sequence>MSITPPIHDEKDIEAQTYVSPVGRQHNHASTGGILEANDGVPRGKGFFAPLWKAMAWFDRFGVELASHILEYLQMIGVDAKCRWDNGTLWFSVNSCVGTFGVGYLGHLYYGMGLRDAALTIVFFNLLSCAPVAYMCTFGKELGLRQMVLSRFSLGYWTGTIPVIFNLIACCGWATMNTIAGVSCWRAVSTTHQIPAVAATVILALLALVISFCGYKVIHLYEKFAGYPVLIAFLVSMGTSAKYMDLPGAWGPSGPVEAAGVLTFGCAIVGFAIGWVGYAADFTVSMPKDTSSKKLFWVTYWGLAIPLIFIELMGALAVTTFSARPDWEEMFNDGAVGGLLAGLLQPCGGFGKFLLVILGLSTVAVNTPNVYIFTNTFHALSPYCQAIPRPFIALIVSIIYAALAAAGANSFSAVLENLLLFLAYWLAMYFGIVATEHLVFRKNSFDNYVPDDYTNWRMLPLGVAGFFALGLGWTGAALGMNTSWFIGPIAKRIGGGGDVGFELAFGFAVTTFIPLRYFEKKYWGH</sequence>
<feature type="transmembrane region" description="Helical" evidence="8">
    <location>
        <begin position="353"/>
        <end position="374"/>
    </location>
</feature>
<keyword evidence="4 8" id="KW-0812">Transmembrane</keyword>
<protein>
    <recommendedName>
        <fullName evidence="11">Cytosine-purine permease</fullName>
    </recommendedName>
</protein>
<dbReference type="Proteomes" id="UP000054399">
    <property type="component" value="Unassembled WGS sequence"/>
</dbReference>
<dbReference type="Gene3D" id="1.10.4160.10">
    <property type="entry name" value="Hydantoin permease"/>
    <property type="match status" value="1"/>
</dbReference>
<proteinExistence type="inferred from homology"/>
<dbReference type="Pfam" id="PF02133">
    <property type="entry name" value="Transp_cyt_pur"/>
    <property type="match status" value="1"/>
</dbReference>
<dbReference type="PIRSF" id="PIRSF002744">
    <property type="entry name" value="Pur-cyt_permease"/>
    <property type="match status" value="1"/>
</dbReference>
<feature type="transmembrane region" description="Helical" evidence="8">
    <location>
        <begin position="418"/>
        <end position="439"/>
    </location>
</feature>
<feature type="transmembrane region" description="Helical" evidence="8">
    <location>
        <begin position="499"/>
        <end position="518"/>
    </location>
</feature>
<dbReference type="PANTHER" id="PTHR31806">
    <property type="entry name" value="PURINE-CYTOSINE PERMEASE FCY2-RELATED"/>
    <property type="match status" value="1"/>
</dbReference>
<evidence type="ECO:0000256" key="7">
    <source>
        <dbReference type="PIRNR" id="PIRNR002744"/>
    </source>
</evidence>
<feature type="transmembrane region" description="Helical" evidence="8">
    <location>
        <begin position="117"/>
        <end position="134"/>
    </location>
</feature>
<accession>A0ABR3C3N5</accession>
<evidence type="ECO:0000256" key="2">
    <source>
        <dbReference type="ARBA" id="ARBA00008974"/>
    </source>
</evidence>
<evidence type="ECO:0000256" key="1">
    <source>
        <dbReference type="ARBA" id="ARBA00004141"/>
    </source>
</evidence>
<organism evidence="9 10">
    <name type="scientific">Cryptococcus tetragattii IND107</name>
    <dbReference type="NCBI Taxonomy" id="1296105"/>
    <lineage>
        <taxon>Eukaryota</taxon>
        <taxon>Fungi</taxon>
        <taxon>Dikarya</taxon>
        <taxon>Basidiomycota</taxon>
        <taxon>Agaricomycotina</taxon>
        <taxon>Tremellomycetes</taxon>
        <taxon>Tremellales</taxon>
        <taxon>Cryptococcaceae</taxon>
        <taxon>Cryptococcus</taxon>
        <taxon>Cryptococcus gattii species complex</taxon>
    </lineage>
</organism>
<dbReference type="EMBL" id="ATAM02000001">
    <property type="protein sequence ID" value="KAL0255254.1"/>
    <property type="molecule type" value="Genomic_DNA"/>
</dbReference>
<evidence type="ECO:0008006" key="11">
    <source>
        <dbReference type="Google" id="ProtNLM"/>
    </source>
</evidence>
<keyword evidence="6 7" id="KW-0472">Membrane</keyword>
<feature type="transmembrane region" description="Helical" evidence="8">
    <location>
        <begin position="154"/>
        <end position="175"/>
    </location>
</feature>
<evidence type="ECO:0000256" key="5">
    <source>
        <dbReference type="ARBA" id="ARBA00022989"/>
    </source>
</evidence>
<evidence type="ECO:0000256" key="8">
    <source>
        <dbReference type="SAM" id="Phobius"/>
    </source>
</evidence>
<evidence type="ECO:0000256" key="3">
    <source>
        <dbReference type="ARBA" id="ARBA00022448"/>
    </source>
</evidence>
<feature type="transmembrane region" description="Helical" evidence="8">
    <location>
        <begin position="459"/>
        <end position="478"/>
    </location>
</feature>
<feature type="transmembrane region" description="Helical" evidence="8">
    <location>
        <begin position="224"/>
        <end position="244"/>
    </location>
</feature>
<evidence type="ECO:0000256" key="4">
    <source>
        <dbReference type="ARBA" id="ARBA00022692"/>
    </source>
</evidence>
<dbReference type="GeneID" id="91986909"/>
<feature type="transmembrane region" description="Helical" evidence="8">
    <location>
        <begin position="196"/>
        <end position="218"/>
    </location>
</feature>
<comment type="caution">
    <text evidence="9">The sequence shown here is derived from an EMBL/GenBank/DDBJ whole genome shotgun (WGS) entry which is preliminary data.</text>
</comment>
<dbReference type="InterPro" id="IPR026030">
    <property type="entry name" value="Pur-cyt_permease_Fcy2/21/22"/>
</dbReference>
<feature type="transmembrane region" description="Helical" evidence="8">
    <location>
        <begin position="89"/>
        <end position="110"/>
    </location>
</feature>
<dbReference type="InterPro" id="IPR001248">
    <property type="entry name" value="Pur-cyt_permease"/>
</dbReference>
<feature type="transmembrane region" description="Helical" evidence="8">
    <location>
        <begin position="298"/>
        <end position="321"/>
    </location>
</feature>
<reference evidence="9" key="1">
    <citation type="submission" date="2015-01" db="EMBL/GenBank/DDBJ databases">
        <authorList>
            <consortium name="The Broad Institute Genomics Platform"/>
            <person name="Cuomo C."/>
            <person name="Litvintseva A."/>
            <person name="Chen Y."/>
            <person name="Heitman J."/>
            <person name="Sun S."/>
            <person name="Springer D."/>
            <person name="Dromer F."/>
            <person name="Young S."/>
            <person name="Zeng Q."/>
            <person name="Gargeya S."/>
            <person name="Abouelleil A."/>
            <person name="Alvarado L."/>
            <person name="Chapman S.B."/>
            <person name="Gainer-Dewar J."/>
            <person name="Goldberg J."/>
            <person name="Griggs A."/>
            <person name="Gujja S."/>
            <person name="Hansen M."/>
            <person name="Howarth C."/>
            <person name="Imamovic A."/>
            <person name="Larimer J."/>
            <person name="Murphy C."/>
            <person name="Naylor J."/>
            <person name="Pearson M."/>
            <person name="Priest M."/>
            <person name="Roberts A."/>
            <person name="Saif S."/>
            <person name="Shea T."/>
            <person name="Sykes S."/>
            <person name="Wortman J."/>
            <person name="Nusbaum C."/>
            <person name="Birren B."/>
        </authorList>
    </citation>
    <scope>NUCLEOTIDE SEQUENCE</scope>
    <source>
        <strain evidence="9">IND107</strain>
    </source>
</reference>
<feature type="transmembrane region" description="Helical" evidence="8">
    <location>
        <begin position="256"/>
        <end position="278"/>
    </location>
</feature>
<keyword evidence="3 7" id="KW-0813">Transport</keyword>
<gene>
    <name evidence="9" type="ORF">I308_100051</name>
</gene>
<dbReference type="PANTHER" id="PTHR31806:SF1">
    <property type="entry name" value="PURINE-CYTOSINE PERMEASE FCY2-RELATED"/>
    <property type="match status" value="1"/>
</dbReference>
<evidence type="ECO:0000313" key="9">
    <source>
        <dbReference type="EMBL" id="KAL0255254.1"/>
    </source>
</evidence>
<comment type="similarity">
    <text evidence="2 7">Belongs to the purine-cytosine permease (2.A.39) family.</text>
</comment>
<evidence type="ECO:0000313" key="10">
    <source>
        <dbReference type="Proteomes" id="UP000054399"/>
    </source>
</evidence>
<name>A0ABR3C3N5_9TREE</name>